<dbReference type="EMBL" id="MAVT02000543">
    <property type="protein sequence ID" value="POS75009.1"/>
    <property type="molecule type" value="Genomic_DNA"/>
</dbReference>
<feature type="compositionally biased region" description="Low complexity" evidence="6">
    <location>
        <begin position="168"/>
        <end position="190"/>
    </location>
</feature>
<dbReference type="PRINTS" id="PR00723">
    <property type="entry name" value="SUBTILISIN"/>
</dbReference>
<feature type="active site" description="Charge relay system" evidence="5">
    <location>
        <position position="387"/>
    </location>
</feature>
<reference evidence="9" key="1">
    <citation type="submission" date="2017-09" db="EMBL/GenBank/DDBJ databases">
        <title>Polyketide synthases of a Diaporthe helianthi virulent isolate.</title>
        <authorList>
            <person name="Baroncelli R."/>
        </authorList>
    </citation>
    <scope>NUCLEOTIDE SEQUENCE [LARGE SCALE GENOMIC DNA]</scope>
    <source>
        <strain evidence="9">7/96</strain>
    </source>
</reference>
<keyword evidence="3 5" id="KW-0378">Hydrolase</keyword>
<dbReference type="Pfam" id="PF00082">
    <property type="entry name" value="Peptidase_S8"/>
    <property type="match status" value="1"/>
</dbReference>
<feature type="region of interest" description="Disordered" evidence="6">
    <location>
        <begin position="634"/>
        <end position="677"/>
    </location>
</feature>
<evidence type="ECO:0000256" key="3">
    <source>
        <dbReference type="ARBA" id="ARBA00022801"/>
    </source>
</evidence>
<dbReference type="STRING" id="158607.A0A2P5HXQ5"/>
<feature type="compositionally biased region" description="Low complexity" evidence="6">
    <location>
        <begin position="636"/>
        <end position="646"/>
    </location>
</feature>
<dbReference type="InterPro" id="IPR015500">
    <property type="entry name" value="Peptidase_S8_subtilisin-rel"/>
</dbReference>
<gene>
    <name evidence="9" type="ORF">DHEL01_v206590</name>
</gene>
<protein>
    <recommendedName>
        <fullName evidence="8">Peptidase S8/S53 domain-containing protein</fullName>
    </recommendedName>
</protein>
<feature type="active site" description="Charge relay system" evidence="5">
    <location>
        <position position="348"/>
    </location>
</feature>
<dbReference type="PROSITE" id="PS00138">
    <property type="entry name" value="SUBTILASE_SER"/>
    <property type="match status" value="1"/>
</dbReference>
<keyword evidence="4 5" id="KW-0720">Serine protease</keyword>
<evidence type="ECO:0000313" key="10">
    <source>
        <dbReference type="Proteomes" id="UP000094444"/>
    </source>
</evidence>
<evidence type="ECO:0000256" key="4">
    <source>
        <dbReference type="ARBA" id="ARBA00022825"/>
    </source>
</evidence>
<dbReference type="GO" id="GO:0006508">
    <property type="term" value="P:proteolysis"/>
    <property type="evidence" value="ECO:0007669"/>
    <property type="project" value="UniProtKB-KW"/>
</dbReference>
<accession>A0A2P5HXQ5</accession>
<dbReference type="InterPro" id="IPR050131">
    <property type="entry name" value="Peptidase_S8_subtilisin-like"/>
</dbReference>
<keyword evidence="7" id="KW-0732">Signal</keyword>
<dbReference type="SUPFAM" id="SSF52743">
    <property type="entry name" value="Subtilisin-like"/>
    <property type="match status" value="1"/>
</dbReference>
<keyword evidence="10" id="KW-1185">Reference proteome</keyword>
<organism evidence="9 10">
    <name type="scientific">Diaporthe helianthi</name>
    <dbReference type="NCBI Taxonomy" id="158607"/>
    <lineage>
        <taxon>Eukaryota</taxon>
        <taxon>Fungi</taxon>
        <taxon>Dikarya</taxon>
        <taxon>Ascomycota</taxon>
        <taxon>Pezizomycotina</taxon>
        <taxon>Sordariomycetes</taxon>
        <taxon>Sordariomycetidae</taxon>
        <taxon>Diaporthales</taxon>
        <taxon>Diaporthaceae</taxon>
        <taxon>Diaporthe</taxon>
    </lineage>
</organism>
<evidence type="ECO:0000313" key="9">
    <source>
        <dbReference type="EMBL" id="POS75009.1"/>
    </source>
</evidence>
<feature type="domain" description="Peptidase S8/S53" evidence="8">
    <location>
        <begin position="339"/>
        <end position="612"/>
    </location>
</feature>
<dbReference type="PANTHER" id="PTHR43806">
    <property type="entry name" value="PEPTIDASE S8"/>
    <property type="match status" value="1"/>
</dbReference>
<evidence type="ECO:0000256" key="6">
    <source>
        <dbReference type="SAM" id="MobiDB-lite"/>
    </source>
</evidence>
<dbReference type="InParanoid" id="A0A2P5HXQ5"/>
<dbReference type="PROSITE" id="PS51892">
    <property type="entry name" value="SUBTILASE"/>
    <property type="match status" value="1"/>
</dbReference>
<name>A0A2P5HXQ5_DIAHE</name>
<comment type="similarity">
    <text evidence="1 5">Belongs to the peptidase S8 family.</text>
</comment>
<dbReference type="Gene3D" id="3.40.50.200">
    <property type="entry name" value="Peptidase S8/S53 domain"/>
    <property type="match status" value="1"/>
</dbReference>
<dbReference type="GO" id="GO:0004252">
    <property type="term" value="F:serine-type endopeptidase activity"/>
    <property type="evidence" value="ECO:0007669"/>
    <property type="project" value="UniProtKB-UniRule"/>
</dbReference>
<dbReference type="OrthoDB" id="1896086at2759"/>
<dbReference type="InterPro" id="IPR000209">
    <property type="entry name" value="Peptidase_S8/S53_dom"/>
</dbReference>
<dbReference type="AlphaFoldDB" id="A0A2P5HXQ5"/>
<feature type="region of interest" description="Disordered" evidence="6">
    <location>
        <begin position="34"/>
        <end position="107"/>
    </location>
</feature>
<dbReference type="Proteomes" id="UP000094444">
    <property type="component" value="Unassembled WGS sequence"/>
</dbReference>
<evidence type="ECO:0000256" key="1">
    <source>
        <dbReference type="ARBA" id="ARBA00011073"/>
    </source>
</evidence>
<feature type="signal peptide" evidence="7">
    <location>
        <begin position="1"/>
        <end position="22"/>
    </location>
</feature>
<evidence type="ECO:0000256" key="2">
    <source>
        <dbReference type="ARBA" id="ARBA00022670"/>
    </source>
</evidence>
<keyword evidence="2 5" id="KW-0645">Protease</keyword>
<sequence>MKFNIQHSLLLGLGLLSFSVSAQPGQPHYDAAHRLRRDNSGDQKNGTTNGGLIPSSMRPSLPPPTNRPSNVPSAGGRSSAPPTRVPPTITNPPLSAAPTSTAPPATTTVSNGDTIVVAAGVVVVGGAGGGFFTIAGAAPGVAPVAVAAGATVTAGSTSSDNPDDPDNPDLSSQPPSSQPPTSTEPTSSAPSGPPTPCLIFPKEGATSQENTDFIALLDKELGKGNYRETTDSVVLFVSANITAVQNATITRDALVGGVEPIVPLEDNAGEAVPVPNNKRDEAVDSHEKWWMESLDKLGRLKKRAVMKQDNAPTELVMISQPPLVDLAALKSYSYDESAGSDITVYVIDTGYYTRNSEYTGMARKPRWIFGGGQAVRSVEEDLGSDGHGSCAGSKVNGPQFGVAKLVNLVVVKASINSDETLDALNKVLEDVRQRNLQGKAVVNFSRSIANPTAFTRKMVEYYVKEMIREDVVFIAASGNDDREEVADGTASAADIDSYPSLMAGSGVPVINVGAVDNTGKNASFSQGGPLVHVMAPGVQVQCAANSFFSNTQRLDGTSFAAPAVAGLAAYLLALGEYPELYQAGKVAENMKQLLIDMAYQRSPDGGQVVFNGQGALCTRPGSAKFRRQDLSGEPCSAVVSTTNVPPTATPSAPPPSAPTSNPPTPDPSTPETPPAPKELFSLNEEVSAGTQSCFPTNGFTATAGTTYGFWFDVDSNLLVSIQTGSTDEGYHQSMGSWTGTFYAESGSGLRICAQSTASGALPLRFGITEEPSQAVAAPSGSEVFKLDETFVAGRTSCFPTRGLNIQEGNYGFSYTTTDGVIVQIGDDSSGPKYFTGNRAEGAGLMYIDFSGGSISICGTNNGGSEAPISLTMTQ</sequence>
<feature type="compositionally biased region" description="Pro residues" evidence="6">
    <location>
        <begin position="647"/>
        <end position="676"/>
    </location>
</feature>
<comment type="caution">
    <text evidence="9">The sequence shown here is derived from an EMBL/GenBank/DDBJ whole genome shotgun (WGS) entry which is preliminary data.</text>
</comment>
<feature type="active site" description="Charge relay system" evidence="5">
    <location>
        <position position="558"/>
    </location>
</feature>
<feature type="region of interest" description="Disordered" evidence="6">
    <location>
        <begin position="153"/>
        <end position="204"/>
    </location>
</feature>
<proteinExistence type="inferred from homology"/>
<evidence type="ECO:0000256" key="7">
    <source>
        <dbReference type="SAM" id="SignalP"/>
    </source>
</evidence>
<dbReference type="InterPro" id="IPR023828">
    <property type="entry name" value="Peptidase_S8_Ser-AS"/>
</dbReference>
<feature type="compositionally biased region" description="Low complexity" evidence="6">
    <location>
        <begin position="92"/>
        <end position="107"/>
    </location>
</feature>
<evidence type="ECO:0000259" key="8">
    <source>
        <dbReference type="Pfam" id="PF00082"/>
    </source>
</evidence>
<feature type="chain" id="PRO_5015122451" description="Peptidase S8/S53 domain-containing protein" evidence="7">
    <location>
        <begin position="23"/>
        <end position="874"/>
    </location>
</feature>
<dbReference type="PANTHER" id="PTHR43806:SF11">
    <property type="entry name" value="CEREVISIN-RELATED"/>
    <property type="match status" value="1"/>
</dbReference>
<dbReference type="InterPro" id="IPR036852">
    <property type="entry name" value="Peptidase_S8/S53_dom_sf"/>
</dbReference>
<evidence type="ECO:0000256" key="5">
    <source>
        <dbReference type="PROSITE-ProRule" id="PRU01240"/>
    </source>
</evidence>